<comment type="caution">
    <text evidence="11">The sequence shown here is derived from an EMBL/GenBank/DDBJ whole genome shotgun (WGS) entry which is preliminary data.</text>
</comment>
<comment type="function">
    <text evidence="8">Involved in the cellular defense against the biological effects of O6-methylguanine (O6-MeG) and O4-methylthymine (O4-MeT) in DNA. Repairs the methylated nucleobase in DNA by stoichiometrically transferring the methyl group to a cysteine residue in the enzyme. This is a suicide reaction: the enzyme is irreversibly inactivated.</text>
</comment>
<keyword evidence="5 8" id="KW-0227">DNA damage</keyword>
<dbReference type="InterPro" id="IPR036388">
    <property type="entry name" value="WH-like_DNA-bd_sf"/>
</dbReference>
<dbReference type="SUPFAM" id="SSF46767">
    <property type="entry name" value="Methylated DNA-protein cysteine methyltransferase, C-terminal domain"/>
    <property type="match status" value="1"/>
</dbReference>
<evidence type="ECO:0000313" key="11">
    <source>
        <dbReference type="EMBL" id="RVT51012.1"/>
    </source>
</evidence>
<dbReference type="GO" id="GO:0032259">
    <property type="term" value="P:methylation"/>
    <property type="evidence" value="ECO:0007669"/>
    <property type="project" value="UniProtKB-KW"/>
</dbReference>
<evidence type="ECO:0000256" key="3">
    <source>
        <dbReference type="ARBA" id="ARBA00022603"/>
    </source>
</evidence>
<sequence>MRLPEGLIARTTLASPLGPLTAAATTKGLALLWFDAPPLDGLPEDPAQPWLRQAARELAAYWQDPRQRFGVPLDLQGTPFQRAVWQALTTIAPGRTCSYADIARQIGRPAAVRAVGAANGANPVGLIVPCHRVIGANGTLTGYAAGVERKAALLRHEAAQADWLASA</sequence>
<dbReference type="PROSITE" id="PS00374">
    <property type="entry name" value="MGMT"/>
    <property type="match status" value="1"/>
</dbReference>
<dbReference type="CDD" id="cd06445">
    <property type="entry name" value="ATase"/>
    <property type="match status" value="1"/>
</dbReference>
<comment type="catalytic activity">
    <reaction evidence="1 8">
        <text>a 4-O-methyl-thymidine in DNA + L-cysteinyl-[protein] = a thymidine in DNA + S-methyl-L-cysteinyl-[protein]</text>
        <dbReference type="Rhea" id="RHEA:53428"/>
        <dbReference type="Rhea" id="RHEA-COMP:10131"/>
        <dbReference type="Rhea" id="RHEA-COMP:10132"/>
        <dbReference type="Rhea" id="RHEA-COMP:13555"/>
        <dbReference type="Rhea" id="RHEA-COMP:13556"/>
        <dbReference type="ChEBI" id="CHEBI:29950"/>
        <dbReference type="ChEBI" id="CHEBI:82612"/>
        <dbReference type="ChEBI" id="CHEBI:137386"/>
        <dbReference type="ChEBI" id="CHEBI:137387"/>
        <dbReference type="EC" id="2.1.1.63"/>
    </reaction>
</comment>
<dbReference type="AlphaFoldDB" id="A0A3S2WU68"/>
<keyword evidence="4 8" id="KW-0808">Transferase</keyword>
<dbReference type="EC" id="2.1.1.63" evidence="8"/>
<dbReference type="GO" id="GO:0003908">
    <property type="term" value="F:methylated-DNA-[protein]-cysteine S-methyltransferase activity"/>
    <property type="evidence" value="ECO:0007669"/>
    <property type="project" value="UniProtKB-UniRule"/>
</dbReference>
<evidence type="ECO:0000259" key="9">
    <source>
        <dbReference type="Pfam" id="PF01035"/>
    </source>
</evidence>
<dbReference type="InterPro" id="IPR036631">
    <property type="entry name" value="MGMT_N_sf"/>
</dbReference>
<dbReference type="SUPFAM" id="SSF53155">
    <property type="entry name" value="Methylated DNA-protein cysteine methyltransferase domain"/>
    <property type="match status" value="1"/>
</dbReference>
<feature type="active site" description="Nucleophile; methyl group acceptor" evidence="8">
    <location>
        <position position="130"/>
    </location>
</feature>
<comment type="catalytic activity">
    <reaction evidence="7 8">
        <text>a 6-O-methyl-2'-deoxyguanosine in DNA + L-cysteinyl-[protein] = S-methyl-L-cysteinyl-[protein] + a 2'-deoxyguanosine in DNA</text>
        <dbReference type="Rhea" id="RHEA:24000"/>
        <dbReference type="Rhea" id="RHEA-COMP:10131"/>
        <dbReference type="Rhea" id="RHEA-COMP:10132"/>
        <dbReference type="Rhea" id="RHEA-COMP:11367"/>
        <dbReference type="Rhea" id="RHEA-COMP:11368"/>
        <dbReference type="ChEBI" id="CHEBI:29950"/>
        <dbReference type="ChEBI" id="CHEBI:82612"/>
        <dbReference type="ChEBI" id="CHEBI:85445"/>
        <dbReference type="ChEBI" id="CHEBI:85448"/>
        <dbReference type="EC" id="2.1.1.63"/>
    </reaction>
</comment>
<evidence type="ECO:0000256" key="4">
    <source>
        <dbReference type="ARBA" id="ARBA00022679"/>
    </source>
</evidence>
<dbReference type="Proteomes" id="UP000288178">
    <property type="component" value="Unassembled WGS sequence"/>
</dbReference>
<dbReference type="RefSeq" id="WP_128199038.1">
    <property type="nucleotide sequence ID" value="NZ_SACT01000004.1"/>
</dbReference>
<evidence type="ECO:0000256" key="7">
    <source>
        <dbReference type="ARBA" id="ARBA00049348"/>
    </source>
</evidence>
<dbReference type="NCBIfam" id="TIGR00589">
    <property type="entry name" value="ogt"/>
    <property type="match status" value="1"/>
</dbReference>
<keyword evidence="3 8" id="KW-0489">Methyltransferase</keyword>
<comment type="similarity">
    <text evidence="8">Belongs to the MGMT family.</text>
</comment>
<evidence type="ECO:0000256" key="8">
    <source>
        <dbReference type="HAMAP-Rule" id="MF_00772"/>
    </source>
</evidence>
<dbReference type="FunFam" id="1.10.10.10:FF:000337">
    <property type="entry name" value="Methylated-DNA--protein-cysteine methyltransferase"/>
    <property type="match status" value="1"/>
</dbReference>
<reference evidence="11 12" key="1">
    <citation type="submission" date="2019-01" db="EMBL/GenBank/DDBJ databases">
        <authorList>
            <person name="Chen W.-M."/>
        </authorList>
    </citation>
    <scope>NUCLEOTIDE SEQUENCE [LARGE SCALE GENOMIC DNA]</scope>
    <source>
        <strain evidence="11 12">ICH-3</strain>
    </source>
</reference>
<dbReference type="Pfam" id="PF02870">
    <property type="entry name" value="Methyltransf_1N"/>
    <property type="match status" value="1"/>
</dbReference>
<evidence type="ECO:0000313" key="12">
    <source>
        <dbReference type="Proteomes" id="UP000288178"/>
    </source>
</evidence>
<dbReference type="EMBL" id="SACT01000004">
    <property type="protein sequence ID" value="RVT51012.1"/>
    <property type="molecule type" value="Genomic_DNA"/>
</dbReference>
<evidence type="ECO:0000256" key="6">
    <source>
        <dbReference type="ARBA" id="ARBA00023204"/>
    </source>
</evidence>
<dbReference type="Gene3D" id="1.10.10.10">
    <property type="entry name" value="Winged helix-like DNA-binding domain superfamily/Winged helix DNA-binding domain"/>
    <property type="match status" value="1"/>
</dbReference>
<evidence type="ECO:0000256" key="1">
    <source>
        <dbReference type="ARBA" id="ARBA00001286"/>
    </source>
</evidence>
<dbReference type="InterPro" id="IPR014048">
    <property type="entry name" value="MethylDNA_cys_MeTrfase_DNA-bd"/>
</dbReference>
<evidence type="ECO:0000259" key="10">
    <source>
        <dbReference type="Pfam" id="PF02870"/>
    </source>
</evidence>
<dbReference type="GO" id="GO:0005737">
    <property type="term" value="C:cytoplasm"/>
    <property type="evidence" value="ECO:0007669"/>
    <property type="project" value="UniProtKB-SubCell"/>
</dbReference>
<evidence type="ECO:0000256" key="5">
    <source>
        <dbReference type="ARBA" id="ARBA00022763"/>
    </source>
</evidence>
<gene>
    <name evidence="11" type="ORF">ENE75_14565</name>
</gene>
<keyword evidence="12" id="KW-1185">Reference proteome</keyword>
<comment type="miscellaneous">
    <text evidence="8">This enzyme catalyzes only one turnover and therefore is not strictly catalytic. According to one definition, an enzyme is a biocatalyst that acts repeatedly and over many reaction cycles.</text>
</comment>
<name>A0A3S2WU68_9BURK</name>
<dbReference type="OrthoDB" id="9802228at2"/>
<dbReference type="Gene3D" id="3.30.160.70">
    <property type="entry name" value="Methylated DNA-protein cysteine methyltransferase domain"/>
    <property type="match status" value="1"/>
</dbReference>
<keyword evidence="2 8" id="KW-0963">Cytoplasm</keyword>
<dbReference type="InterPro" id="IPR008332">
    <property type="entry name" value="MethylG_MeTrfase_N"/>
</dbReference>
<dbReference type="Pfam" id="PF01035">
    <property type="entry name" value="DNA_binding_1"/>
    <property type="match status" value="1"/>
</dbReference>
<feature type="domain" description="Methylated-DNA-[protein]-cysteine S-methyltransferase DNA binding" evidence="9">
    <location>
        <begin position="79"/>
        <end position="158"/>
    </location>
</feature>
<comment type="subcellular location">
    <subcellularLocation>
        <location evidence="8">Cytoplasm</location>
    </subcellularLocation>
</comment>
<proteinExistence type="inferred from homology"/>
<dbReference type="InterPro" id="IPR001497">
    <property type="entry name" value="MethylDNA_cys_MeTrfase_AS"/>
</dbReference>
<evidence type="ECO:0000256" key="2">
    <source>
        <dbReference type="ARBA" id="ARBA00022490"/>
    </source>
</evidence>
<dbReference type="InterPro" id="IPR036217">
    <property type="entry name" value="MethylDNA_cys_MeTrfase_DNAb"/>
</dbReference>
<accession>A0A3S2WU68</accession>
<dbReference type="PANTHER" id="PTHR10815:SF5">
    <property type="entry name" value="METHYLATED-DNA--PROTEIN-CYSTEINE METHYLTRANSFERASE"/>
    <property type="match status" value="1"/>
</dbReference>
<feature type="domain" description="Methylguanine DNA methyltransferase ribonuclease-like" evidence="10">
    <location>
        <begin position="10"/>
        <end position="75"/>
    </location>
</feature>
<organism evidence="11 12">
    <name type="scientific">Rubrivivax albus</name>
    <dbReference type="NCBI Taxonomy" id="2499835"/>
    <lineage>
        <taxon>Bacteria</taxon>
        <taxon>Pseudomonadati</taxon>
        <taxon>Pseudomonadota</taxon>
        <taxon>Betaproteobacteria</taxon>
        <taxon>Burkholderiales</taxon>
        <taxon>Sphaerotilaceae</taxon>
        <taxon>Rubrivivax</taxon>
    </lineage>
</organism>
<protein>
    <recommendedName>
        <fullName evidence="8">Methylated-DNA--protein-cysteine methyltransferase</fullName>
        <ecNumber evidence="8">2.1.1.63</ecNumber>
    </recommendedName>
    <alternativeName>
        <fullName evidence="8">6-O-methylguanine-DNA methyltransferase</fullName>
        <shortName evidence="8">MGMT</shortName>
    </alternativeName>
    <alternativeName>
        <fullName evidence="8">O-6-methylguanine-DNA-alkyltransferase</fullName>
    </alternativeName>
</protein>
<dbReference type="PANTHER" id="PTHR10815">
    <property type="entry name" value="METHYLATED-DNA--PROTEIN-CYSTEINE METHYLTRANSFERASE"/>
    <property type="match status" value="1"/>
</dbReference>
<dbReference type="InterPro" id="IPR023546">
    <property type="entry name" value="MGMT"/>
</dbReference>
<keyword evidence="6 8" id="KW-0234">DNA repair</keyword>
<dbReference type="HAMAP" id="MF_00772">
    <property type="entry name" value="OGT"/>
    <property type="match status" value="1"/>
</dbReference>
<dbReference type="GO" id="GO:0006307">
    <property type="term" value="P:DNA alkylation repair"/>
    <property type="evidence" value="ECO:0007669"/>
    <property type="project" value="UniProtKB-UniRule"/>
</dbReference>